<protein>
    <submittedName>
        <fullName evidence="1">Uncharacterized protein</fullName>
    </submittedName>
</protein>
<keyword evidence="2" id="KW-1185">Reference proteome</keyword>
<comment type="caution">
    <text evidence="1">The sequence shown here is derived from an EMBL/GenBank/DDBJ whole genome shotgun (WGS) entry which is preliminary data.</text>
</comment>
<dbReference type="Proteomes" id="UP000311919">
    <property type="component" value="Unassembled WGS sequence"/>
</dbReference>
<evidence type="ECO:0000313" key="2">
    <source>
        <dbReference type="Proteomes" id="UP000311919"/>
    </source>
</evidence>
<dbReference type="EMBL" id="SKCS01000177">
    <property type="protein sequence ID" value="TNN14361.1"/>
    <property type="molecule type" value="Genomic_DNA"/>
</dbReference>
<sequence length="80" mass="9581">MQHAYANGHHRYKTMINISHVNEYSIIVGTTMQLRKHYSLELQILKDISMYSNESMKCYCGNQCLKLVLTRYQERYGYRL</sequence>
<reference evidence="1 2" key="1">
    <citation type="submission" date="2019-03" db="EMBL/GenBank/DDBJ databases">
        <title>An improved genome assembly of the fluke Schistosoma japonicum.</title>
        <authorList>
            <person name="Hu W."/>
            <person name="Luo F."/>
            <person name="Yin M."/>
            <person name="Mo X."/>
            <person name="Sun C."/>
            <person name="Wu Q."/>
            <person name="Zhu B."/>
            <person name="Xiang M."/>
            <person name="Wang J."/>
            <person name="Wang Y."/>
            <person name="Zhang T."/>
            <person name="Xu B."/>
            <person name="Zheng H."/>
            <person name="Feng Z."/>
        </authorList>
    </citation>
    <scope>NUCLEOTIDE SEQUENCE [LARGE SCALE GENOMIC DNA]</scope>
    <source>
        <strain evidence="1">HuSjv2</strain>
        <tissue evidence="1">Worms</tissue>
    </source>
</reference>
<dbReference type="AlphaFoldDB" id="A0A4Z2DCX7"/>
<organism evidence="1 2">
    <name type="scientific">Schistosoma japonicum</name>
    <name type="common">Blood fluke</name>
    <dbReference type="NCBI Taxonomy" id="6182"/>
    <lineage>
        <taxon>Eukaryota</taxon>
        <taxon>Metazoa</taxon>
        <taxon>Spiralia</taxon>
        <taxon>Lophotrochozoa</taxon>
        <taxon>Platyhelminthes</taxon>
        <taxon>Trematoda</taxon>
        <taxon>Digenea</taxon>
        <taxon>Strigeidida</taxon>
        <taxon>Schistosomatoidea</taxon>
        <taxon>Schistosomatidae</taxon>
        <taxon>Schistosoma</taxon>
    </lineage>
</organism>
<evidence type="ECO:0000313" key="1">
    <source>
        <dbReference type="EMBL" id="TNN14361.1"/>
    </source>
</evidence>
<proteinExistence type="predicted"/>
<accession>A0A4Z2DCX7</accession>
<gene>
    <name evidence="1" type="ORF">EWB00_002211</name>
</gene>
<name>A0A4Z2DCX7_SCHJA</name>